<protein>
    <submittedName>
        <fullName evidence="11">General L-amino acid transport system permease protein</fullName>
    </submittedName>
</protein>
<sequence length="513" mass="54934">MATTTDPHRAGFRLSQLVYDTRYRSMTIQIVALVALIVAGWWLVANVVQNLSALGKDFDFGFLSSRAGYDINQTLIAYDNSMSHGRASLVGILNTLLVAFMGCVTATVLGVIAGVLRLSRNWIVAKLMAVYVEGFRNVPLLLWIVLIFAVMTESTPQPRDFRVLDDGTSAASMLLGDTIAITNRGVFIPAPVWGSGALVLGLVFLASLVAIWAYRRWAFARQERTGQIAPVFRVSLVLFLVPTILVFLFMAFLSDRQTLVAYGGADGQDLAGFAQALGPDGRVTACVVPGTTQALLVRRALRNSDANFSLVEVADGEAAIAAAEAGECNLISQPPGVDPATIPAGGFALSDGIRSGNPVEFDVPVLGGFNFEGGLQVRNSLIALWLALSLYTGAFIAEIVRGGILAISRGQSEAAFALGLRPNRTMNLVILPQALRVIIPPLISQYLNLTKNSSLAIAVGYMDVRATLGGITINQTGRELEGMLLLGGFYLGLSLLISGVLNVYNNRVKLKER</sequence>
<dbReference type="InterPro" id="IPR000515">
    <property type="entry name" value="MetI-like"/>
</dbReference>
<feature type="transmembrane region" description="Helical" evidence="9">
    <location>
        <begin position="23"/>
        <end position="44"/>
    </location>
</feature>
<dbReference type="EMBL" id="FQYO01000002">
    <property type="protein sequence ID" value="SHI57689.1"/>
    <property type="molecule type" value="Genomic_DNA"/>
</dbReference>
<dbReference type="PANTHER" id="PTHR30614">
    <property type="entry name" value="MEMBRANE COMPONENT OF AMINO ACID ABC TRANSPORTER"/>
    <property type="match status" value="1"/>
</dbReference>
<accession>A0A1M6C9J8</accession>
<evidence type="ECO:0000256" key="3">
    <source>
        <dbReference type="ARBA" id="ARBA00022448"/>
    </source>
</evidence>
<dbReference type="OrthoDB" id="9808531at2"/>
<dbReference type="InterPro" id="IPR010065">
    <property type="entry name" value="AA_ABC_transptr_permease_3TM"/>
</dbReference>
<dbReference type="Gene3D" id="1.10.3720.10">
    <property type="entry name" value="MetI-like"/>
    <property type="match status" value="2"/>
</dbReference>
<dbReference type="GO" id="GO:0043190">
    <property type="term" value="C:ATP-binding cassette (ABC) transporter complex"/>
    <property type="evidence" value="ECO:0007669"/>
    <property type="project" value="InterPro"/>
</dbReference>
<evidence type="ECO:0000259" key="10">
    <source>
        <dbReference type="PROSITE" id="PS50928"/>
    </source>
</evidence>
<keyword evidence="12" id="KW-1185">Reference proteome</keyword>
<feature type="domain" description="ABC transmembrane type-1" evidence="10">
    <location>
        <begin position="92"/>
        <end position="502"/>
    </location>
</feature>
<dbReference type="GO" id="GO:0006865">
    <property type="term" value="P:amino acid transport"/>
    <property type="evidence" value="ECO:0007669"/>
    <property type="project" value="UniProtKB-KW"/>
</dbReference>
<gene>
    <name evidence="11" type="ORF">SAMN05444417_1082</name>
</gene>
<evidence type="ECO:0000313" key="12">
    <source>
        <dbReference type="Proteomes" id="UP000184292"/>
    </source>
</evidence>
<comment type="subcellular location">
    <subcellularLocation>
        <location evidence="1">Cell inner membrane</location>
        <topology evidence="1">Multi-pass membrane protein</topology>
    </subcellularLocation>
    <subcellularLocation>
        <location evidence="9">Cell membrane</location>
        <topology evidence="9">Multi-pass membrane protein</topology>
    </subcellularLocation>
</comment>
<dbReference type="Pfam" id="PF00528">
    <property type="entry name" value="BPD_transp_1"/>
    <property type="match status" value="1"/>
</dbReference>
<evidence type="ECO:0000313" key="11">
    <source>
        <dbReference type="EMBL" id="SHI57689.1"/>
    </source>
</evidence>
<proteinExistence type="inferred from homology"/>
<feature type="transmembrane region" description="Helical" evidence="9">
    <location>
        <begin position="483"/>
        <end position="504"/>
    </location>
</feature>
<dbReference type="STRING" id="1447782.SAMN05444417_1082"/>
<dbReference type="NCBIfam" id="TIGR01726">
    <property type="entry name" value="HEQRo_perm_3TM"/>
    <property type="match status" value="1"/>
</dbReference>
<evidence type="ECO:0000256" key="2">
    <source>
        <dbReference type="ARBA" id="ARBA00010072"/>
    </source>
</evidence>
<dbReference type="RefSeq" id="WP_073326793.1">
    <property type="nucleotide sequence ID" value="NZ_FQYO01000002.1"/>
</dbReference>
<keyword evidence="7 9" id="KW-1133">Transmembrane helix</keyword>
<dbReference type="AlphaFoldDB" id="A0A1M6C9J8"/>
<keyword evidence="4" id="KW-1003">Cell membrane</keyword>
<feature type="transmembrane region" description="Helical" evidence="9">
    <location>
        <begin position="192"/>
        <end position="214"/>
    </location>
</feature>
<keyword evidence="5 9" id="KW-0812">Transmembrane</keyword>
<comment type="similarity">
    <text evidence="2">Belongs to the binding-protein-dependent transport system permease family. HisMQ subfamily.</text>
</comment>
<evidence type="ECO:0000256" key="1">
    <source>
        <dbReference type="ARBA" id="ARBA00004429"/>
    </source>
</evidence>
<keyword evidence="8 9" id="KW-0472">Membrane</keyword>
<dbReference type="Proteomes" id="UP000184292">
    <property type="component" value="Unassembled WGS sequence"/>
</dbReference>
<dbReference type="PROSITE" id="PS50928">
    <property type="entry name" value="ABC_TM1"/>
    <property type="match status" value="1"/>
</dbReference>
<feature type="transmembrane region" description="Helical" evidence="9">
    <location>
        <begin position="92"/>
        <end position="116"/>
    </location>
</feature>
<reference evidence="11 12" key="1">
    <citation type="submission" date="2016-11" db="EMBL/GenBank/DDBJ databases">
        <authorList>
            <person name="Jaros S."/>
            <person name="Januszkiewicz K."/>
            <person name="Wedrychowicz H."/>
        </authorList>
    </citation>
    <scope>NUCLEOTIDE SEQUENCE [LARGE SCALE GENOMIC DNA]</scope>
    <source>
        <strain evidence="11 12">DSM 100565</strain>
    </source>
</reference>
<keyword evidence="6" id="KW-0029">Amino-acid transport</keyword>
<feature type="transmembrane region" description="Helical" evidence="9">
    <location>
        <begin position="234"/>
        <end position="253"/>
    </location>
</feature>
<feature type="transmembrane region" description="Helical" evidence="9">
    <location>
        <begin position="128"/>
        <end position="151"/>
    </location>
</feature>
<evidence type="ECO:0000256" key="8">
    <source>
        <dbReference type="ARBA" id="ARBA00023136"/>
    </source>
</evidence>
<keyword evidence="3 9" id="KW-0813">Transport</keyword>
<evidence type="ECO:0000256" key="9">
    <source>
        <dbReference type="RuleBase" id="RU363032"/>
    </source>
</evidence>
<dbReference type="PANTHER" id="PTHR30614:SF37">
    <property type="entry name" value="AMINO-ACID ABC TRANSPORTER PERMEASE PROTEIN YHDX-RELATED"/>
    <property type="match status" value="1"/>
</dbReference>
<evidence type="ECO:0000256" key="6">
    <source>
        <dbReference type="ARBA" id="ARBA00022970"/>
    </source>
</evidence>
<evidence type="ECO:0000256" key="4">
    <source>
        <dbReference type="ARBA" id="ARBA00022475"/>
    </source>
</evidence>
<dbReference type="InterPro" id="IPR043429">
    <property type="entry name" value="ArtM/GltK/GlnP/TcyL/YhdX-like"/>
</dbReference>
<evidence type="ECO:0000256" key="7">
    <source>
        <dbReference type="ARBA" id="ARBA00022989"/>
    </source>
</evidence>
<dbReference type="CDD" id="cd06261">
    <property type="entry name" value="TM_PBP2"/>
    <property type="match status" value="2"/>
</dbReference>
<dbReference type="SUPFAM" id="SSF161098">
    <property type="entry name" value="MetI-like"/>
    <property type="match status" value="2"/>
</dbReference>
<dbReference type="GO" id="GO:0022857">
    <property type="term" value="F:transmembrane transporter activity"/>
    <property type="evidence" value="ECO:0007669"/>
    <property type="project" value="InterPro"/>
</dbReference>
<evidence type="ECO:0000256" key="5">
    <source>
        <dbReference type="ARBA" id="ARBA00022692"/>
    </source>
</evidence>
<dbReference type="InterPro" id="IPR035906">
    <property type="entry name" value="MetI-like_sf"/>
</dbReference>
<organism evidence="11 12">
    <name type="scientific">Wenxinia saemankumensis</name>
    <dbReference type="NCBI Taxonomy" id="1447782"/>
    <lineage>
        <taxon>Bacteria</taxon>
        <taxon>Pseudomonadati</taxon>
        <taxon>Pseudomonadota</taxon>
        <taxon>Alphaproteobacteria</taxon>
        <taxon>Rhodobacterales</taxon>
        <taxon>Roseobacteraceae</taxon>
        <taxon>Wenxinia</taxon>
    </lineage>
</organism>
<name>A0A1M6C9J8_9RHOB</name>